<dbReference type="Gramene" id="Solyc08g062870.1.1">
    <property type="protein sequence ID" value="Solyc08g062870.1.1.1"/>
    <property type="gene ID" value="Solyc08g062870.1"/>
</dbReference>
<proteinExistence type="predicted"/>
<dbReference type="InParanoid" id="A0A3Q7IJ92"/>
<feature type="region of interest" description="Disordered" evidence="1">
    <location>
        <begin position="33"/>
        <end position="63"/>
    </location>
</feature>
<dbReference type="AlphaFoldDB" id="A0A3Q7IJ92"/>
<keyword evidence="3" id="KW-1185">Reference proteome</keyword>
<reference evidence="2" key="2">
    <citation type="submission" date="2019-01" db="UniProtKB">
        <authorList>
            <consortium name="EnsemblPlants"/>
        </authorList>
    </citation>
    <scope>IDENTIFICATION</scope>
    <source>
        <strain evidence="2">cv. Heinz 1706</strain>
    </source>
</reference>
<name>A0A3Q7IJ92_SOLLC</name>
<evidence type="ECO:0000313" key="3">
    <source>
        <dbReference type="Proteomes" id="UP000004994"/>
    </source>
</evidence>
<dbReference type="Proteomes" id="UP000004994">
    <property type="component" value="Chromosome 8"/>
</dbReference>
<feature type="compositionally biased region" description="Polar residues" evidence="1">
    <location>
        <begin position="33"/>
        <end position="46"/>
    </location>
</feature>
<reference evidence="2" key="1">
    <citation type="journal article" date="2012" name="Nature">
        <title>The tomato genome sequence provides insights into fleshy fruit evolution.</title>
        <authorList>
            <consortium name="Tomato Genome Consortium"/>
        </authorList>
    </citation>
    <scope>NUCLEOTIDE SEQUENCE [LARGE SCALE GENOMIC DNA]</scope>
    <source>
        <strain evidence="2">cv. Heinz 1706</strain>
    </source>
</reference>
<dbReference type="EnsemblPlants" id="Solyc08g062870.1.1">
    <property type="protein sequence ID" value="Solyc08g062870.1.1.1"/>
    <property type="gene ID" value="Solyc08g062870.1"/>
</dbReference>
<evidence type="ECO:0000256" key="1">
    <source>
        <dbReference type="SAM" id="MobiDB-lite"/>
    </source>
</evidence>
<protein>
    <submittedName>
        <fullName evidence="2">Uncharacterized protein</fullName>
    </submittedName>
</protein>
<feature type="compositionally biased region" description="Low complexity" evidence="1">
    <location>
        <begin position="47"/>
        <end position="63"/>
    </location>
</feature>
<evidence type="ECO:0000313" key="2">
    <source>
        <dbReference type="EnsemblPlants" id="Solyc08g062870.1.1.1"/>
    </source>
</evidence>
<dbReference type="PaxDb" id="4081-Solyc08g062870.1.1"/>
<organism evidence="2">
    <name type="scientific">Solanum lycopersicum</name>
    <name type="common">Tomato</name>
    <name type="synonym">Lycopersicon esculentum</name>
    <dbReference type="NCBI Taxonomy" id="4081"/>
    <lineage>
        <taxon>Eukaryota</taxon>
        <taxon>Viridiplantae</taxon>
        <taxon>Streptophyta</taxon>
        <taxon>Embryophyta</taxon>
        <taxon>Tracheophyta</taxon>
        <taxon>Spermatophyta</taxon>
        <taxon>Magnoliopsida</taxon>
        <taxon>eudicotyledons</taxon>
        <taxon>Gunneridae</taxon>
        <taxon>Pentapetalae</taxon>
        <taxon>asterids</taxon>
        <taxon>lamiids</taxon>
        <taxon>Solanales</taxon>
        <taxon>Solanaceae</taxon>
        <taxon>Solanoideae</taxon>
        <taxon>Solaneae</taxon>
        <taxon>Solanum</taxon>
        <taxon>Solanum subgen. Lycopersicon</taxon>
    </lineage>
</organism>
<accession>A0A3Q7IJ92</accession>
<sequence>MTPIRFFFFSTREERPKGNREVASTTCPYTHLLSHSSTPGNPTANRSSPNPYYSSFYPEESIT</sequence>